<gene>
    <name evidence="2" type="ORF">H8R92_08435</name>
</gene>
<keyword evidence="1" id="KW-0472">Membrane</keyword>
<dbReference type="EMBL" id="JACOOQ010000013">
    <property type="protein sequence ID" value="MBC5640443.1"/>
    <property type="molecule type" value="Genomic_DNA"/>
</dbReference>
<organism evidence="2 3">
    <name type="scientific">Clostridium lentum</name>
    <dbReference type="NCBI Taxonomy" id="2763037"/>
    <lineage>
        <taxon>Bacteria</taxon>
        <taxon>Bacillati</taxon>
        <taxon>Bacillota</taxon>
        <taxon>Clostridia</taxon>
        <taxon>Eubacteriales</taxon>
        <taxon>Clostridiaceae</taxon>
        <taxon>Clostridium</taxon>
    </lineage>
</organism>
<sequence length="427" mass="47447">MKKVISFFIVSVVIVAISFGIYNLDDKYKLNIVYDDIQWTINNKDCLNAVSFDFDNDGNIYVAYDNSVERINEDNKVERLFSNDALKIYDIVVYKNYLIISSGNSIIKYDLDNGTFSDIVNNIPNNGINKEIKLLVKGDVLYASIGSNTNSGVVDSPDGKVDIPSFHWTLSGRKYGNSGTSGFCNYSESVQEDSTINEGKFSNASIISCNLMDDEIATYATGIRNVKGYSVTSDGKIIAIVGGIENSGDRPLEGDKDYIYSIKEKSWYGWPDFSGGDPVTSPRFIKGKEANTFIIKNHPTEVVYGPIYQHKSIDALEGLAIDIDGKCLSKDTIVFADNKEKVLYAMNGEGVAKSIIRLSEGSEVKSIRYHKDSMYILDSGIGCIYKLRNGNNLSVFNLPKIIWVFLIIFIIAIVLIVMIKFKGKNIG</sequence>
<accession>A0A8I0AEA1</accession>
<name>A0A8I0AEA1_9CLOT</name>
<dbReference type="InterPro" id="IPR011042">
    <property type="entry name" value="6-blade_b-propeller_TolB-like"/>
</dbReference>
<evidence type="ECO:0000313" key="3">
    <source>
        <dbReference type="Proteomes" id="UP000662088"/>
    </source>
</evidence>
<dbReference type="RefSeq" id="WP_186835198.1">
    <property type="nucleotide sequence ID" value="NZ_JACOOQ010000013.1"/>
</dbReference>
<dbReference type="Gene3D" id="2.120.10.30">
    <property type="entry name" value="TolB, C-terminal domain"/>
    <property type="match status" value="1"/>
</dbReference>
<evidence type="ECO:0000256" key="1">
    <source>
        <dbReference type="SAM" id="Phobius"/>
    </source>
</evidence>
<dbReference type="AlphaFoldDB" id="A0A8I0AEA1"/>
<evidence type="ECO:0000313" key="2">
    <source>
        <dbReference type="EMBL" id="MBC5640443.1"/>
    </source>
</evidence>
<feature type="transmembrane region" description="Helical" evidence="1">
    <location>
        <begin position="401"/>
        <end position="421"/>
    </location>
</feature>
<reference evidence="2" key="1">
    <citation type="submission" date="2020-08" db="EMBL/GenBank/DDBJ databases">
        <title>Genome public.</title>
        <authorList>
            <person name="Liu C."/>
            <person name="Sun Q."/>
        </authorList>
    </citation>
    <scope>NUCLEOTIDE SEQUENCE</scope>
    <source>
        <strain evidence="2">NSJ-42</strain>
    </source>
</reference>
<dbReference type="Proteomes" id="UP000662088">
    <property type="component" value="Unassembled WGS sequence"/>
</dbReference>
<comment type="caution">
    <text evidence="2">The sequence shown here is derived from an EMBL/GenBank/DDBJ whole genome shotgun (WGS) entry which is preliminary data.</text>
</comment>
<keyword evidence="1" id="KW-0812">Transmembrane</keyword>
<dbReference type="SUPFAM" id="SSF101898">
    <property type="entry name" value="NHL repeat"/>
    <property type="match status" value="1"/>
</dbReference>
<keyword evidence="3" id="KW-1185">Reference proteome</keyword>
<protein>
    <submittedName>
        <fullName evidence="2">Uncharacterized protein</fullName>
    </submittedName>
</protein>
<keyword evidence="1" id="KW-1133">Transmembrane helix</keyword>
<proteinExistence type="predicted"/>